<evidence type="ECO:0000259" key="4">
    <source>
        <dbReference type="PROSITE" id="PS51000"/>
    </source>
</evidence>
<dbReference type="PANTHER" id="PTHR30363">
    <property type="entry name" value="HTH-TYPE TRANSCRIPTIONAL REGULATOR SRLR-RELATED"/>
    <property type="match status" value="1"/>
</dbReference>
<dbReference type="SMART" id="SM00420">
    <property type="entry name" value="HTH_DEOR"/>
    <property type="match status" value="1"/>
</dbReference>
<dbReference type="InterPro" id="IPR001034">
    <property type="entry name" value="DeoR_HTH"/>
</dbReference>
<accession>A0ABX1ZEJ2</accession>
<comment type="caution">
    <text evidence="5">The sequence shown here is derived from an EMBL/GenBank/DDBJ whole genome shotgun (WGS) entry which is preliminary data.</text>
</comment>
<dbReference type="Proteomes" id="UP000618579">
    <property type="component" value="Unassembled WGS sequence"/>
</dbReference>
<reference evidence="5 6" key="1">
    <citation type="submission" date="2019-10" db="EMBL/GenBank/DDBJ databases">
        <title>Description of Paenibacillus pedi sp. nov.</title>
        <authorList>
            <person name="Carlier A."/>
            <person name="Qi S."/>
        </authorList>
    </citation>
    <scope>NUCLEOTIDE SEQUENCE [LARGE SCALE GENOMIC DNA]</scope>
    <source>
        <strain evidence="5 6">LMG 31457</strain>
    </source>
</reference>
<evidence type="ECO:0000256" key="1">
    <source>
        <dbReference type="ARBA" id="ARBA00023015"/>
    </source>
</evidence>
<protein>
    <submittedName>
        <fullName evidence="5">DeoR family transcriptional regulator</fullName>
    </submittedName>
</protein>
<evidence type="ECO:0000256" key="3">
    <source>
        <dbReference type="ARBA" id="ARBA00023163"/>
    </source>
</evidence>
<dbReference type="PANTHER" id="PTHR30363:SF51">
    <property type="entry name" value="HTH-TYPE TRANSCRIPTIONAL REPRESSOR GLCR"/>
    <property type="match status" value="1"/>
</dbReference>
<dbReference type="PROSITE" id="PS00894">
    <property type="entry name" value="HTH_DEOR_1"/>
    <property type="match status" value="1"/>
</dbReference>
<evidence type="ECO:0000313" key="5">
    <source>
        <dbReference type="EMBL" id="NOU98515.1"/>
    </source>
</evidence>
<gene>
    <name evidence="5" type="ORF">GC097_00545</name>
</gene>
<dbReference type="SUPFAM" id="SSF100950">
    <property type="entry name" value="NagB/RpiA/CoA transferase-like"/>
    <property type="match status" value="1"/>
</dbReference>
<dbReference type="SUPFAM" id="SSF46785">
    <property type="entry name" value="Winged helix' DNA-binding domain"/>
    <property type="match status" value="1"/>
</dbReference>
<name>A0ABX1ZEJ2_9BACL</name>
<dbReference type="PRINTS" id="PR00037">
    <property type="entry name" value="HTHLACR"/>
</dbReference>
<dbReference type="Gene3D" id="3.40.50.1360">
    <property type="match status" value="1"/>
</dbReference>
<dbReference type="Gene3D" id="1.10.10.10">
    <property type="entry name" value="Winged helix-like DNA-binding domain superfamily/Winged helix DNA-binding domain"/>
    <property type="match status" value="1"/>
</dbReference>
<dbReference type="EMBL" id="WHNZ01000007">
    <property type="protein sequence ID" value="NOU98515.1"/>
    <property type="molecule type" value="Genomic_DNA"/>
</dbReference>
<keyword evidence="1" id="KW-0805">Transcription regulation</keyword>
<sequence>MYQEERLNKIVDYLKQHGRVSIQDICHIFGVSRDTARRDLLRMEEMGLVIRTHGGAILPKQANKVHEYRERLVRESEEKHRIGVFAASLVNNGDFILMDASTTVQFAAEHLTSTNVVVITNSIDNADVLSKKPAVRTLLLGGELHPQHRFLFGQATIDKLRDYQVDKLFLGACSITLDGLYYLNEEDGFVKREMIKRANQIIVLADHTKFGAQMFYRVCGLEAIDLLITDKQPEQAFVEILLQNNVELLIVSEEGMTEDHQHE</sequence>
<dbReference type="InterPro" id="IPR037171">
    <property type="entry name" value="NagB/RpiA_transferase-like"/>
</dbReference>
<keyword evidence="6" id="KW-1185">Reference proteome</keyword>
<feature type="domain" description="HTH deoR-type" evidence="4">
    <location>
        <begin position="3"/>
        <end position="58"/>
    </location>
</feature>
<dbReference type="InterPro" id="IPR014036">
    <property type="entry name" value="DeoR-like_C"/>
</dbReference>
<keyword evidence="2" id="KW-0238">DNA-binding</keyword>
<dbReference type="InterPro" id="IPR036390">
    <property type="entry name" value="WH_DNA-bd_sf"/>
</dbReference>
<keyword evidence="3" id="KW-0804">Transcription</keyword>
<organism evidence="5 6">
    <name type="scientific">Paenibacillus planticolens</name>
    <dbReference type="NCBI Taxonomy" id="2654976"/>
    <lineage>
        <taxon>Bacteria</taxon>
        <taxon>Bacillati</taxon>
        <taxon>Bacillota</taxon>
        <taxon>Bacilli</taxon>
        <taxon>Bacillales</taxon>
        <taxon>Paenibacillaceae</taxon>
        <taxon>Paenibacillus</taxon>
    </lineage>
</organism>
<proteinExistence type="predicted"/>
<dbReference type="RefSeq" id="WP_171681409.1">
    <property type="nucleotide sequence ID" value="NZ_WHNZ01000007.1"/>
</dbReference>
<evidence type="ECO:0000256" key="2">
    <source>
        <dbReference type="ARBA" id="ARBA00023125"/>
    </source>
</evidence>
<dbReference type="Pfam" id="PF08220">
    <property type="entry name" value="HTH_DeoR"/>
    <property type="match status" value="1"/>
</dbReference>
<dbReference type="PROSITE" id="PS51000">
    <property type="entry name" value="HTH_DEOR_2"/>
    <property type="match status" value="1"/>
</dbReference>
<dbReference type="Pfam" id="PF00455">
    <property type="entry name" value="DeoRC"/>
    <property type="match status" value="1"/>
</dbReference>
<evidence type="ECO:0000313" key="6">
    <source>
        <dbReference type="Proteomes" id="UP000618579"/>
    </source>
</evidence>
<dbReference type="InterPro" id="IPR036388">
    <property type="entry name" value="WH-like_DNA-bd_sf"/>
</dbReference>
<dbReference type="SMART" id="SM01134">
    <property type="entry name" value="DeoRC"/>
    <property type="match status" value="1"/>
</dbReference>
<dbReference type="InterPro" id="IPR018356">
    <property type="entry name" value="Tscrpt_reg_HTH_DeoR_CS"/>
</dbReference>
<dbReference type="InterPro" id="IPR050313">
    <property type="entry name" value="Carb_Metab_HTH_regulators"/>
</dbReference>